<name>A0A8X6PLH1_NEPPI</name>
<gene>
    <name evidence="2" type="ORF">NPIL_301941</name>
</gene>
<dbReference type="Proteomes" id="UP000887013">
    <property type="component" value="Unassembled WGS sequence"/>
</dbReference>
<sequence>MPVPQFIVSLAVSMITLRKENANAQRKKTGRPSNASKLVNVGDHLSTERSTRKRCVRNVKDRKGNRTKTVCAVCKTELFKNHFAFRILHECL</sequence>
<evidence type="ECO:0000256" key="1">
    <source>
        <dbReference type="SAM" id="MobiDB-lite"/>
    </source>
</evidence>
<organism evidence="2 3">
    <name type="scientific">Nephila pilipes</name>
    <name type="common">Giant wood spider</name>
    <name type="synonym">Nephila maculata</name>
    <dbReference type="NCBI Taxonomy" id="299642"/>
    <lineage>
        <taxon>Eukaryota</taxon>
        <taxon>Metazoa</taxon>
        <taxon>Ecdysozoa</taxon>
        <taxon>Arthropoda</taxon>
        <taxon>Chelicerata</taxon>
        <taxon>Arachnida</taxon>
        <taxon>Araneae</taxon>
        <taxon>Araneomorphae</taxon>
        <taxon>Entelegynae</taxon>
        <taxon>Araneoidea</taxon>
        <taxon>Nephilidae</taxon>
        <taxon>Nephila</taxon>
    </lineage>
</organism>
<reference evidence="2" key="1">
    <citation type="submission" date="2020-08" db="EMBL/GenBank/DDBJ databases">
        <title>Multicomponent nature underlies the extraordinary mechanical properties of spider dragline silk.</title>
        <authorList>
            <person name="Kono N."/>
            <person name="Nakamura H."/>
            <person name="Mori M."/>
            <person name="Yoshida Y."/>
            <person name="Ohtoshi R."/>
            <person name="Malay A.D."/>
            <person name="Moran D.A.P."/>
            <person name="Tomita M."/>
            <person name="Numata K."/>
            <person name="Arakawa K."/>
        </authorList>
    </citation>
    <scope>NUCLEOTIDE SEQUENCE</scope>
</reference>
<keyword evidence="3" id="KW-1185">Reference proteome</keyword>
<evidence type="ECO:0000313" key="2">
    <source>
        <dbReference type="EMBL" id="GFT70740.1"/>
    </source>
</evidence>
<dbReference type="AlphaFoldDB" id="A0A8X6PLH1"/>
<evidence type="ECO:0000313" key="3">
    <source>
        <dbReference type="Proteomes" id="UP000887013"/>
    </source>
</evidence>
<feature type="region of interest" description="Disordered" evidence="1">
    <location>
        <begin position="22"/>
        <end position="45"/>
    </location>
</feature>
<protein>
    <submittedName>
        <fullName evidence="2">Uncharacterized protein</fullName>
    </submittedName>
</protein>
<accession>A0A8X6PLH1</accession>
<proteinExistence type="predicted"/>
<dbReference type="EMBL" id="BMAW01020911">
    <property type="protein sequence ID" value="GFT70740.1"/>
    <property type="molecule type" value="Genomic_DNA"/>
</dbReference>
<comment type="caution">
    <text evidence="2">The sequence shown here is derived from an EMBL/GenBank/DDBJ whole genome shotgun (WGS) entry which is preliminary data.</text>
</comment>